<dbReference type="Proteomes" id="UP000195557">
    <property type="component" value="Unassembled WGS sequence"/>
</dbReference>
<gene>
    <name evidence="4" type="ORF">BE221DRAFT_64866</name>
</gene>
<dbReference type="SUPFAM" id="SSF51735">
    <property type="entry name" value="NAD(P)-binding Rossmann-fold domains"/>
    <property type="match status" value="1"/>
</dbReference>
<dbReference type="PANTHER" id="PTHR43574">
    <property type="entry name" value="EPIMERASE-RELATED"/>
    <property type="match status" value="1"/>
</dbReference>
<reference evidence="4" key="1">
    <citation type="submission" date="2017-04" db="EMBL/GenBank/DDBJ databases">
        <title>Population genomics of picophytoplankton unveils novel chromosome hypervariability.</title>
        <authorList>
            <consortium name="DOE Joint Genome Institute"/>
            <person name="Blanc-Mathieu R."/>
            <person name="Krasovec M."/>
            <person name="Hebrard M."/>
            <person name="Yau S."/>
            <person name="Desgranges E."/>
            <person name="Martin J."/>
            <person name="Schackwitz W."/>
            <person name="Kuo A."/>
            <person name="Salin G."/>
            <person name="Donnadieu C."/>
            <person name="Desdevises Y."/>
            <person name="Sanchez-Ferandin S."/>
            <person name="Moreau H."/>
            <person name="Rivals E."/>
            <person name="Grigoriev I.V."/>
            <person name="Grimsley N."/>
            <person name="Eyre-Walker A."/>
            <person name="Piganeau G."/>
        </authorList>
    </citation>
    <scope>NUCLEOTIDE SEQUENCE [LARGE SCALE GENOMIC DNA]</scope>
    <source>
        <strain evidence="4">RCC 1115</strain>
    </source>
</reference>
<organism evidence="4">
    <name type="scientific">Ostreococcus tauri</name>
    <name type="common">Marine green alga</name>
    <dbReference type="NCBI Taxonomy" id="70448"/>
    <lineage>
        <taxon>Eukaryota</taxon>
        <taxon>Viridiplantae</taxon>
        <taxon>Chlorophyta</taxon>
        <taxon>Mamiellophyceae</taxon>
        <taxon>Mamiellales</taxon>
        <taxon>Bathycoccaceae</taxon>
        <taxon>Ostreococcus</taxon>
    </lineage>
</organism>
<evidence type="ECO:0000259" key="3">
    <source>
        <dbReference type="Pfam" id="PF01370"/>
    </source>
</evidence>
<proteinExistence type="inferred from homology"/>
<sequence>MSFSKRIARELRGAKGFSKRIALVALALVALVGLGGRGDGFGETVRKSGPLSAFSITARVGSSKSLLRSCAGSGSGEFGSETYLVTGAAGFVGSHVATALKKRGSGVVGLDNVNDYYPRGLKRTRMAKLSEIGVHVVEADLNDASTVRKILDTCRVTTVVHLAAQAGVRYAVKNPGAYVHSNVAGFVILLEEITRTTPMPKVIFASSSSVYGLNTKVPFSEKDVTDSPASLYAATKKADELLAHTYNHIHGLALTALRFFTVYGPYGRPDMAYFSFANNIMEDKPVKIFKGPDGGELARDFTYIDDVVDGTIAACDTSEKSGKTSDGSRPPFRVYNLGNTQPVTVSDFVSKLERALGKTANRNYVPMPKTGDVPFTHADISAAKKDLGYDPSISLDEGLDSFVRWYSKYYAGGAHAEDTNYVPM</sequence>
<dbReference type="EMBL" id="KZ155840">
    <property type="protein sequence ID" value="OUS41733.1"/>
    <property type="molecule type" value="Genomic_DNA"/>
</dbReference>
<dbReference type="Pfam" id="PF01370">
    <property type="entry name" value="Epimerase"/>
    <property type="match status" value="1"/>
</dbReference>
<dbReference type="PRINTS" id="PR01713">
    <property type="entry name" value="NUCEPIMERASE"/>
</dbReference>
<comment type="similarity">
    <text evidence="1">Belongs to the NAD(P)-dependent epimerase/dehydratase family.</text>
</comment>
<keyword evidence="2" id="KW-0520">NAD</keyword>
<protein>
    <recommendedName>
        <fullName evidence="3">NAD-dependent epimerase/dehydratase domain-containing protein</fullName>
    </recommendedName>
</protein>
<feature type="domain" description="NAD-dependent epimerase/dehydratase" evidence="3">
    <location>
        <begin position="84"/>
        <end position="323"/>
    </location>
</feature>
<dbReference type="Gene3D" id="3.40.50.720">
    <property type="entry name" value="NAD(P)-binding Rossmann-like Domain"/>
    <property type="match status" value="1"/>
</dbReference>
<accession>A0A1Y5I0Z6</accession>
<evidence type="ECO:0000313" key="4">
    <source>
        <dbReference type="EMBL" id="OUS41733.1"/>
    </source>
</evidence>
<dbReference type="InterPro" id="IPR036291">
    <property type="entry name" value="NAD(P)-bd_dom_sf"/>
</dbReference>
<evidence type="ECO:0000256" key="1">
    <source>
        <dbReference type="ARBA" id="ARBA00007637"/>
    </source>
</evidence>
<name>A0A1Y5I0Z6_OSTTA</name>
<dbReference type="AlphaFoldDB" id="A0A1Y5I0Z6"/>
<dbReference type="InterPro" id="IPR001509">
    <property type="entry name" value="Epimerase_deHydtase"/>
</dbReference>
<evidence type="ECO:0000256" key="2">
    <source>
        <dbReference type="ARBA" id="ARBA00023027"/>
    </source>
</evidence>